<evidence type="ECO:0000256" key="1">
    <source>
        <dbReference type="SAM" id="MobiDB-lite"/>
    </source>
</evidence>
<gene>
    <name evidence="2" type="ORF">AK830_g5114</name>
</gene>
<dbReference type="OrthoDB" id="10016792at2759"/>
<dbReference type="Proteomes" id="UP000050424">
    <property type="component" value="Unassembled WGS sequence"/>
</dbReference>
<feature type="region of interest" description="Disordered" evidence="1">
    <location>
        <begin position="533"/>
        <end position="561"/>
    </location>
</feature>
<dbReference type="STRING" id="78410.A0A0P7BLJ1"/>
<protein>
    <submittedName>
        <fullName evidence="2">Uncharacterized protein</fullName>
    </submittedName>
</protein>
<reference evidence="2 3" key="1">
    <citation type="submission" date="2015-09" db="EMBL/GenBank/DDBJ databases">
        <title>Draft genome of a European isolate of the apple canker pathogen Neonectria ditissima.</title>
        <authorList>
            <person name="Gomez-Cortecero A."/>
            <person name="Harrison R.J."/>
            <person name="Armitage A.D."/>
        </authorList>
    </citation>
    <scope>NUCLEOTIDE SEQUENCE [LARGE SCALE GENOMIC DNA]</scope>
    <source>
        <strain evidence="2 3">R09/05</strain>
    </source>
</reference>
<evidence type="ECO:0000313" key="2">
    <source>
        <dbReference type="EMBL" id="KPM41421.1"/>
    </source>
</evidence>
<dbReference type="EMBL" id="LKCW01000065">
    <property type="protein sequence ID" value="KPM41421.1"/>
    <property type="molecule type" value="Genomic_DNA"/>
</dbReference>
<comment type="caution">
    <text evidence="2">The sequence shown here is derived from an EMBL/GenBank/DDBJ whole genome shotgun (WGS) entry which is preliminary data.</text>
</comment>
<name>A0A0P7BLJ1_9HYPO</name>
<accession>A0A0P7BLJ1</accession>
<dbReference type="AlphaFoldDB" id="A0A0P7BLJ1"/>
<organism evidence="2 3">
    <name type="scientific">Neonectria ditissima</name>
    <dbReference type="NCBI Taxonomy" id="78410"/>
    <lineage>
        <taxon>Eukaryota</taxon>
        <taxon>Fungi</taxon>
        <taxon>Dikarya</taxon>
        <taxon>Ascomycota</taxon>
        <taxon>Pezizomycotina</taxon>
        <taxon>Sordariomycetes</taxon>
        <taxon>Hypocreomycetidae</taxon>
        <taxon>Hypocreales</taxon>
        <taxon>Nectriaceae</taxon>
        <taxon>Neonectria</taxon>
    </lineage>
</organism>
<keyword evidence="3" id="KW-1185">Reference proteome</keyword>
<proteinExistence type="predicted"/>
<sequence length="1133" mass="120916">MSDSLTPLMQPLDGSIRYQMDDTFVVLSAGTFLVPKSLLVATKQTTGRLPTVLIFADVIELTTQIVDASSCNVGLFCRSFSLGSNAWAVIKTTGEDGASVDAETAAVTWANNGKDAGSISVYIEEYNPDVLAPSYPSDSGRKGLFLEAYGGNGGCGANNVTGSNNGAGTVGGNGGNGGKISFYYVTDSSSLLGSLQSTYTDKNRSFRARAQTLQGMAKDATVTAQADALESSYQALSTLCTTLDRIKNIFGAIVPAATRTAMQTMKKAANDVLTLVVEPRFDESLYATAMTPLTELANTIVKTSVDATTSTSDSWTSLAKDLALFQTALQQINPNSAQFSSDSDSPPFDAALEMFMSQIQIQDGNLQNSLFASYRGIPGAGGAGGAGANGGKAGEGGADGMLGTPTVSEYKPANPDLSIAVPYVHPDQCQLLLDVANRTYLAASYGAEADPDRFEPARKLYEAIRHRLSFVPLLVLDDVKASPEGALTSALLSLRSQGLCLDPVGQLQNIRDQAQAYLRNICYGSDMFGHQGSQEDDAPLTGGVGNYKRKSKSKTGTKQQAAARWTPRLNCTQYYDAVKQSLPNLLQLYNAIQAQQGKQQDANFNSSMCMAGIEAHITTLQQQIDLATTNGGTLDAAGSQIEQYTPALKSMRRKIQSQVDQLADSLNGSWNINPTDILSGIAQFAANPSGLTAASSIFSGLYTAASTVQASDGTDANKAYVVTEFLSAGSTLDQLSEAVQMTASGTINPDDAGAAKLLADEQTLQDLVNQFQTALDPSNVSHIRASLQAYASLAKRRNAAVLQYNVTLVMLVKAQADVVFYNAQNALLSSSVIMAAQNQASPILLQLKALDAMRATIYELLYDSNRSMQFWTVDSDASSKPPQPSSNYSDVALVESYLDSINQQFTTWYNEMARDPINVFPPPKDRDVGGIAYFLSDDLVKAFQTPVSDRADSSGEKEYQILFAIPCPTSRSNNTSGSLDYNPFVGYTNVRLDQVLVWLFGAAVQPNKDTNDCVLTLNISQLGDDTITDDSGLTTLQFQHSAVQLKFAYDPTNVTNWAAAKNTEPKIVQNLDSGGKGVGRNSVKSARQMTIAPIGPFATWVLTVSERENDGLDLSKLTGICLEFWGSAQSGPP</sequence>
<evidence type="ECO:0000313" key="3">
    <source>
        <dbReference type="Proteomes" id="UP000050424"/>
    </source>
</evidence>